<dbReference type="PROSITE" id="PS50268">
    <property type="entry name" value="CADHERIN_2"/>
    <property type="match status" value="1"/>
</dbReference>
<organism evidence="7">
    <name type="scientific">Hyalella azteca</name>
    <name type="common">Amphipod</name>
    <dbReference type="NCBI Taxonomy" id="294128"/>
    <lineage>
        <taxon>Eukaryota</taxon>
        <taxon>Metazoa</taxon>
        <taxon>Ecdysozoa</taxon>
        <taxon>Arthropoda</taxon>
        <taxon>Crustacea</taxon>
        <taxon>Multicrustacea</taxon>
        <taxon>Malacostraca</taxon>
        <taxon>Eumalacostraca</taxon>
        <taxon>Peracarida</taxon>
        <taxon>Amphipoda</taxon>
        <taxon>Senticaudata</taxon>
        <taxon>Talitrida</taxon>
        <taxon>Talitroidea</taxon>
        <taxon>Hyalellidae</taxon>
        <taxon>Hyalella</taxon>
    </lineage>
</organism>
<evidence type="ECO:0000256" key="2">
    <source>
        <dbReference type="ARBA" id="ARBA00022737"/>
    </source>
</evidence>
<dbReference type="CDD" id="cd11304">
    <property type="entry name" value="Cadherin_repeat"/>
    <property type="match status" value="1"/>
</dbReference>
<dbReference type="InterPro" id="IPR020894">
    <property type="entry name" value="Cadherin_CS"/>
</dbReference>
<comment type="caution">
    <text evidence="7">The sequence shown here is derived from an EMBL/GenBank/DDBJ whole genome shotgun (WGS) entry which is preliminary data.</text>
</comment>
<keyword evidence="2" id="KW-0677">Repeat</keyword>
<dbReference type="GO" id="GO:0016477">
    <property type="term" value="P:cell migration"/>
    <property type="evidence" value="ECO:0007669"/>
    <property type="project" value="TreeGrafter"/>
</dbReference>
<comment type="subcellular location">
    <subcellularLocation>
        <location evidence="1">Membrane</location>
    </subcellularLocation>
</comment>
<evidence type="ECO:0000259" key="6">
    <source>
        <dbReference type="PROSITE" id="PS50268"/>
    </source>
</evidence>
<dbReference type="Gene3D" id="2.60.40.60">
    <property type="entry name" value="Cadherins"/>
    <property type="match status" value="2"/>
</dbReference>
<reference evidence="7" key="1">
    <citation type="submission" date="2014-08" db="EMBL/GenBank/DDBJ databases">
        <authorList>
            <person name="Murali S."/>
            <person name="Richards S."/>
            <person name="Bandaranaike D."/>
            <person name="Bellair M."/>
            <person name="Blankenburg K."/>
            <person name="Chao H."/>
            <person name="Dinh H."/>
            <person name="Doddapaneni H."/>
            <person name="Dugan-Rocha S."/>
            <person name="Elkadiri S."/>
            <person name="Gnanaolivu R."/>
            <person name="Hughes D."/>
            <person name="Lee S."/>
            <person name="Li M."/>
            <person name="Ming W."/>
            <person name="Munidasa M."/>
            <person name="Muniz J."/>
            <person name="Nguyen L."/>
            <person name="Osuji N."/>
            <person name="Pu L.-L."/>
            <person name="Puazo M."/>
            <person name="Skinner E."/>
            <person name="Qu C."/>
            <person name="Quiroz J."/>
            <person name="Raj R."/>
            <person name="Weissenberger G."/>
            <person name="Xin Y."/>
            <person name="Zou X."/>
            <person name="Han Y."/>
            <person name="Worley K."/>
            <person name="Muzny D."/>
            <person name="Gibbs R."/>
        </authorList>
    </citation>
    <scope>NUCLEOTIDE SEQUENCE</scope>
    <source>
        <strain evidence="7">HAZT.00-mixed</strain>
        <tissue evidence="7">Whole organism</tissue>
    </source>
</reference>
<dbReference type="GO" id="GO:0008013">
    <property type="term" value="F:beta-catenin binding"/>
    <property type="evidence" value="ECO:0007669"/>
    <property type="project" value="TreeGrafter"/>
</dbReference>
<keyword evidence="3 5" id="KW-0106">Calcium</keyword>
<evidence type="ECO:0000256" key="4">
    <source>
        <dbReference type="ARBA" id="ARBA00023136"/>
    </source>
</evidence>
<dbReference type="InterPro" id="IPR039808">
    <property type="entry name" value="Cadherin"/>
</dbReference>
<dbReference type="InterPro" id="IPR015919">
    <property type="entry name" value="Cadherin-like_sf"/>
</dbReference>
<dbReference type="Proteomes" id="UP000711488">
    <property type="component" value="Unassembled WGS sequence"/>
</dbReference>
<proteinExistence type="predicted"/>
<gene>
    <name evidence="7" type="ORF">HAZT_HAZT006600</name>
</gene>
<feature type="domain" description="Cadherin" evidence="6">
    <location>
        <begin position="2"/>
        <end position="46"/>
    </location>
</feature>
<protein>
    <recommendedName>
        <fullName evidence="6">Cadherin domain-containing protein</fullName>
    </recommendedName>
</protein>
<dbReference type="InterPro" id="IPR002126">
    <property type="entry name" value="Cadherin-like_dom"/>
</dbReference>
<evidence type="ECO:0000256" key="3">
    <source>
        <dbReference type="ARBA" id="ARBA00022837"/>
    </source>
</evidence>
<dbReference type="PROSITE" id="PS00232">
    <property type="entry name" value="CADHERIN_1"/>
    <property type="match status" value="1"/>
</dbReference>
<dbReference type="GO" id="GO:0045296">
    <property type="term" value="F:cadherin binding"/>
    <property type="evidence" value="ECO:0007669"/>
    <property type="project" value="TreeGrafter"/>
</dbReference>
<reference evidence="7" key="2">
    <citation type="journal article" date="2018" name="Environ. Sci. Technol.">
        <title>The Toxicogenome of Hyalella azteca: A Model for Sediment Ecotoxicology and Evolutionary Toxicology.</title>
        <authorList>
            <person name="Poynton H.C."/>
            <person name="Hasenbein S."/>
            <person name="Benoit J.B."/>
            <person name="Sepulveda M.S."/>
            <person name="Poelchau M.F."/>
            <person name="Hughes D.S.T."/>
            <person name="Murali S.C."/>
            <person name="Chen S."/>
            <person name="Glastad K.M."/>
            <person name="Goodisman M.A.D."/>
            <person name="Werren J.H."/>
            <person name="Vineis J.H."/>
            <person name="Bowen J.L."/>
            <person name="Friedrich M."/>
            <person name="Jones J."/>
            <person name="Robertson H.M."/>
            <person name="Feyereisen R."/>
            <person name="Mechler-Hickson A."/>
            <person name="Mathers N."/>
            <person name="Lee C.E."/>
            <person name="Colbourne J.K."/>
            <person name="Biales A."/>
            <person name="Johnston J.S."/>
            <person name="Wellborn G.A."/>
            <person name="Rosendale A.J."/>
            <person name="Cridge A.G."/>
            <person name="Munoz-Torres M.C."/>
            <person name="Bain P.A."/>
            <person name="Manny A.R."/>
            <person name="Major K.M."/>
            <person name="Lambert F.N."/>
            <person name="Vulpe C.D."/>
            <person name="Tuck P."/>
            <person name="Blalock B.J."/>
            <person name="Lin Y.Y."/>
            <person name="Smith M.E."/>
            <person name="Ochoa-Acuna H."/>
            <person name="Chen M.M."/>
            <person name="Childers C.P."/>
            <person name="Qu J."/>
            <person name="Dugan S."/>
            <person name="Lee S.L."/>
            <person name="Chao H."/>
            <person name="Dinh H."/>
            <person name="Han Y."/>
            <person name="Doddapaneni H."/>
            <person name="Worley K.C."/>
            <person name="Muzny D.M."/>
            <person name="Gibbs R.A."/>
            <person name="Richards S."/>
        </authorList>
    </citation>
    <scope>NUCLEOTIDE SEQUENCE</scope>
    <source>
        <strain evidence="7">HAZT.00-mixed</strain>
        <tissue evidence="7">Whole organism</tissue>
    </source>
</reference>
<dbReference type="AlphaFoldDB" id="A0A6A0GYX6"/>
<sequence length="68" mass="7585">MKSLNYEHTRQYLLTVRATDSGEVPLSTDVAVNVTVTDVNDNAPVFVQETYTAQISEDADVGERLIQR</sequence>
<name>A0A6A0GYX6_HYAAZ</name>
<evidence type="ECO:0000256" key="1">
    <source>
        <dbReference type="ARBA" id="ARBA00004370"/>
    </source>
</evidence>
<accession>A0A6A0GYX6</accession>
<dbReference type="GO" id="GO:0007156">
    <property type="term" value="P:homophilic cell adhesion via plasma membrane adhesion molecules"/>
    <property type="evidence" value="ECO:0007669"/>
    <property type="project" value="InterPro"/>
</dbReference>
<evidence type="ECO:0000256" key="5">
    <source>
        <dbReference type="PROSITE-ProRule" id="PRU00043"/>
    </source>
</evidence>
<dbReference type="SUPFAM" id="SSF49313">
    <property type="entry name" value="Cadherin-like"/>
    <property type="match status" value="1"/>
</dbReference>
<dbReference type="PANTHER" id="PTHR24027:SF438">
    <property type="entry name" value="CADHERIN 23"/>
    <property type="match status" value="1"/>
</dbReference>
<dbReference type="Pfam" id="PF00028">
    <property type="entry name" value="Cadherin"/>
    <property type="match status" value="1"/>
</dbReference>
<keyword evidence="4" id="KW-0472">Membrane</keyword>
<dbReference type="PRINTS" id="PR00205">
    <property type="entry name" value="CADHERIN"/>
</dbReference>
<dbReference type="GO" id="GO:0016342">
    <property type="term" value="C:catenin complex"/>
    <property type="evidence" value="ECO:0007669"/>
    <property type="project" value="TreeGrafter"/>
</dbReference>
<dbReference type="PANTHER" id="PTHR24027">
    <property type="entry name" value="CADHERIN-23"/>
    <property type="match status" value="1"/>
</dbReference>
<dbReference type="EMBL" id="JQDR03012280">
    <property type="protein sequence ID" value="KAA0191478.1"/>
    <property type="molecule type" value="Genomic_DNA"/>
</dbReference>
<reference evidence="7" key="3">
    <citation type="submission" date="2019-06" db="EMBL/GenBank/DDBJ databases">
        <authorList>
            <person name="Poynton C."/>
            <person name="Hasenbein S."/>
            <person name="Benoit J.B."/>
            <person name="Sepulveda M.S."/>
            <person name="Poelchau M.F."/>
            <person name="Murali S.C."/>
            <person name="Chen S."/>
            <person name="Glastad K.M."/>
            <person name="Werren J.H."/>
            <person name="Vineis J.H."/>
            <person name="Bowen J.L."/>
            <person name="Friedrich M."/>
            <person name="Jones J."/>
            <person name="Robertson H.M."/>
            <person name="Feyereisen R."/>
            <person name="Mechler-Hickson A."/>
            <person name="Mathers N."/>
            <person name="Lee C.E."/>
            <person name="Colbourne J.K."/>
            <person name="Biales A."/>
            <person name="Johnston J.S."/>
            <person name="Wellborn G.A."/>
            <person name="Rosendale A.J."/>
            <person name="Cridge A.G."/>
            <person name="Munoz-Torres M.C."/>
            <person name="Bain P.A."/>
            <person name="Manny A.R."/>
            <person name="Major K.M."/>
            <person name="Lambert F.N."/>
            <person name="Vulpe C.D."/>
            <person name="Tuck P."/>
            <person name="Blalock B.J."/>
            <person name="Lin Y.-Y."/>
            <person name="Smith M.E."/>
            <person name="Ochoa-Acuna H."/>
            <person name="Chen M.-J.M."/>
            <person name="Childers C.P."/>
            <person name="Qu J."/>
            <person name="Dugan S."/>
            <person name="Lee S.L."/>
            <person name="Chao H."/>
            <person name="Dinh H."/>
            <person name="Han Y."/>
            <person name="Doddapaneni H."/>
            <person name="Worley K.C."/>
            <person name="Muzny D.M."/>
            <person name="Gibbs R.A."/>
            <person name="Richards S."/>
        </authorList>
    </citation>
    <scope>NUCLEOTIDE SEQUENCE</scope>
    <source>
        <strain evidence="7">HAZT.00-mixed</strain>
        <tissue evidence="7">Whole organism</tissue>
    </source>
</reference>
<evidence type="ECO:0000313" key="7">
    <source>
        <dbReference type="EMBL" id="KAA0191478.1"/>
    </source>
</evidence>
<dbReference type="GO" id="GO:0005509">
    <property type="term" value="F:calcium ion binding"/>
    <property type="evidence" value="ECO:0007669"/>
    <property type="project" value="UniProtKB-UniRule"/>
</dbReference>